<gene>
    <name evidence="2" type="ORF">AAFF_G00244540</name>
</gene>
<sequence>MGTAFRGDCTNFMPSLQCGRQSRGSEGLLFTRVQGVGTGEQQGRTAKKEAPRPLHRERPPVQSTATAGSVLQVRTATQGHGLDPLGQEGTNREAHESNVHPSSLPHHDSEEEPAEALRHGRSEHRALRPPIRSTPQNLPAEDQEPASTRHGPNMGHVTSHPHREEKSQCLYP</sequence>
<protein>
    <submittedName>
        <fullName evidence="2">Uncharacterized protein</fullName>
    </submittedName>
</protein>
<feature type="compositionally biased region" description="Basic and acidic residues" evidence="1">
    <location>
        <begin position="105"/>
        <end position="126"/>
    </location>
</feature>
<evidence type="ECO:0000313" key="3">
    <source>
        <dbReference type="Proteomes" id="UP001221898"/>
    </source>
</evidence>
<evidence type="ECO:0000256" key="1">
    <source>
        <dbReference type="SAM" id="MobiDB-lite"/>
    </source>
</evidence>
<reference evidence="2" key="1">
    <citation type="journal article" date="2023" name="Science">
        <title>Genome structures resolve the early diversification of teleost fishes.</title>
        <authorList>
            <person name="Parey E."/>
            <person name="Louis A."/>
            <person name="Montfort J."/>
            <person name="Bouchez O."/>
            <person name="Roques C."/>
            <person name="Iampietro C."/>
            <person name="Lluch J."/>
            <person name="Castinel A."/>
            <person name="Donnadieu C."/>
            <person name="Desvignes T."/>
            <person name="Floi Bucao C."/>
            <person name="Jouanno E."/>
            <person name="Wen M."/>
            <person name="Mejri S."/>
            <person name="Dirks R."/>
            <person name="Jansen H."/>
            <person name="Henkel C."/>
            <person name="Chen W.J."/>
            <person name="Zahm M."/>
            <person name="Cabau C."/>
            <person name="Klopp C."/>
            <person name="Thompson A.W."/>
            <person name="Robinson-Rechavi M."/>
            <person name="Braasch I."/>
            <person name="Lecointre G."/>
            <person name="Bobe J."/>
            <person name="Postlethwait J.H."/>
            <person name="Berthelot C."/>
            <person name="Roest Crollius H."/>
            <person name="Guiguen Y."/>
        </authorList>
    </citation>
    <scope>NUCLEOTIDE SEQUENCE</scope>
    <source>
        <strain evidence="2">NC1722</strain>
    </source>
</reference>
<evidence type="ECO:0000313" key="2">
    <source>
        <dbReference type="EMBL" id="KAJ8378250.1"/>
    </source>
</evidence>
<keyword evidence="3" id="KW-1185">Reference proteome</keyword>
<feature type="compositionally biased region" description="Basic and acidic residues" evidence="1">
    <location>
        <begin position="161"/>
        <end position="172"/>
    </location>
</feature>
<comment type="caution">
    <text evidence="2">The sequence shown here is derived from an EMBL/GenBank/DDBJ whole genome shotgun (WGS) entry which is preliminary data.</text>
</comment>
<feature type="compositionally biased region" description="Basic and acidic residues" evidence="1">
    <location>
        <begin position="46"/>
        <end position="59"/>
    </location>
</feature>
<name>A0AAD7RDT0_9TELE</name>
<dbReference type="AlphaFoldDB" id="A0AAD7RDT0"/>
<organism evidence="2 3">
    <name type="scientific">Aldrovandia affinis</name>
    <dbReference type="NCBI Taxonomy" id="143900"/>
    <lineage>
        <taxon>Eukaryota</taxon>
        <taxon>Metazoa</taxon>
        <taxon>Chordata</taxon>
        <taxon>Craniata</taxon>
        <taxon>Vertebrata</taxon>
        <taxon>Euteleostomi</taxon>
        <taxon>Actinopterygii</taxon>
        <taxon>Neopterygii</taxon>
        <taxon>Teleostei</taxon>
        <taxon>Notacanthiformes</taxon>
        <taxon>Halosauridae</taxon>
        <taxon>Aldrovandia</taxon>
    </lineage>
</organism>
<feature type="compositionally biased region" description="Polar residues" evidence="1">
    <location>
        <begin position="61"/>
        <end position="78"/>
    </location>
</feature>
<dbReference type="Proteomes" id="UP001221898">
    <property type="component" value="Unassembled WGS sequence"/>
</dbReference>
<dbReference type="EMBL" id="JAINUG010000326">
    <property type="protein sequence ID" value="KAJ8378250.1"/>
    <property type="molecule type" value="Genomic_DNA"/>
</dbReference>
<proteinExistence type="predicted"/>
<feature type="region of interest" description="Disordered" evidence="1">
    <location>
        <begin position="16"/>
        <end position="172"/>
    </location>
</feature>
<accession>A0AAD7RDT0</accession>